<feature type="coiled-coil region" evidence="1">
    <location>
        <begin position="909"/>
        <end position="968"/>
    </location>
</feature>
<feature type="compositionally biased region" description="Basic and acidic residues" evidence="2">
    <location>
        <begin position="1316"/>
        <end position="1326"/>
    </location>
</feature>
<dbReference type="Proteomes" id="UP000478052">
    <property type="component" value="Unassembled WGS sequence"/>
</dbReference>
<feature type="coiled-coil region" evidence="1">
    <location>
        <begin position="461"/>
        <end position="571"/>
    </location>
</feature>
<dbReference type="EMBL" id="VUJU01003503">
    <property type="protein sequence ID" value="KAF0757682.1"/>
    <property type="molecule type" value="Genomic_DNA"/>
</dbReference>
<protein>
    <submittedName>
        <fullName evidence="3">Golgin subfamily A member 6-like protein 22</fullName>
    </submittedName>
</protein>
<dbReference type="PANTHER" id="PTHR15742">
    <property type="entry name" value="GIRDIN"/>
    <property type="match status" value="1"/>
</dbReference>
<dbReference type="PANTHER" id="PTHR15742:SF5">
    <property type="entry name" value="GIRDIN"/>
    <property type="match status" value="1"/>
</dbReference>
<sequence length="1369" mass="160012">MYMYAKMQHVKPSAKGDPLCPLGFHPQVRWPTRCKRCFRDYKDHSNRNKDNGKPSLRKDDTTLSTPSLNNEKNESISLKNMSSDMITSNSKNYVKVDKGCGSSRKTTSWTSTPDLTTLADSVTSHVEKLENDEQAIPEYTVRRRTNLSRKDSVDLHSPRNSYNGDIAQYTPVHMKTMPNDKNMYNDDEEDTISLADSDTTTDTYATIINEEDLHDQVMHLKAELKLTKEKCEKAEREKSDILLRRLASLDTTPTSRTTATELLKHQQKINDLKSTCESLSDEKRILTQRVHELEIELNKNKNTKVKSDDIQLIRSKLIVAETKIEDLTEENNDLNKEIHNMEQEMRDNFREEQDNEFIMLKREFDQVSKNCRILAFKLKKAERRMEELDNEKIENDKKTKELIERLQSDLEKSKSNVSQGDQKKRPMLGMIPKSASGERVSRESLTRGDSQEDPVQLQRDLQDSIEREADMREQLRFSEEEAKMLRNKVSRLEEDNESMVLQLKKMATKTSYRPTNIADRDEGISDVEDATELKLLLELSEQEITVLKRKIEEFEVEKDQLKAQVLEYQTKLASKKTYKPISKPAQTKTKEVKADFDKQTKAVKQLEIKTMDLENQLKSERQQIENLKSTHNKEIIHKEEYIKKLQEQSNVEENKKIIDIQNEFEKKIKRIENEMLIERKNYKDILNKYDVLQKEQIDAKSKMAAEKEKLQCLLESRKKDTLKVEVELKALKDKYNISIDLWNKEKLEMQKKLKDLEIAHSNDSWIKEKENMKNNLDEYLKEIRTLNKQCSQYTEQIEKLKKDNENLQRNLDDFEKVVKVQHSRSMETELLEKNLKDMKIKLYNEEQARKTEVAALKVRYDNRMSVLSEELKNSQFQTLRFKRERDSYKQILDSADSNHQKGNYKVQNNDTQKEEFHILQQQVSCMEEQLSEARLECSRLKTELVSEKSAWEITKSEMTSSINKLEEERLLNSGRSKLTGLKARMELAWQKEREEQQRLLQETSTLARDLRQTLYEVERERDKDRLESKRRIDQLTKNMEVDQQENRKKTNEMQCDLMDLRDAHAKLRTINEKLRKEKDKIEQECESLRLCNVRLRTDPHVEVKINNLSQLIKSLTIMVNENYEMTNKSINSINAPTPPARRKSSTSREASPDLNSNQVLNNNNNEKIKQLLNKVNEVTKELVLNTNQPDIRSKRAVFGVRSSSTENDFNDKPPIRGSLYRKSLSLEQNFGNTDQDIWKRDERSQSRNKLIKQPNSFDSQQSNSSSKSDIVSGEKAKKKGLFGKLKKLTKSSKSFDNDSDLSFKSNSSIYNIDVSSSKDSRGKLNDVFKPSTLPNLKKRAMSPSIFRRSESSRTSPSPSVRSDEYEEIS</sequence>
<feature type="region of interest" description="Disordered" evidence="2">
    <location>
        <begin position="1235"/>
        <end position="1273"/>
    </location>
</feature>
<organism evidence="3 4">
    <name type="scientific">Aphis craccivora</name>
    <name type="common">Cowpea aphid</name>
    <dbReference type="NCBI Taxonomy" id="307492"/>
    <lineage>
        <taxon>Eukaryota</taxon>
        <taxon>Metazoa</taxon>
        <taxon>Ecdysozoa</taxon>
        <taxon>Arthropoda</taxon>
        <taxon>Hexapoda</taxon>
        <taxon>Insecta</taxon>
        <taxon>Pterygota</taxon>
        <taxon>Neoptera</taxon>
        <taxon>Paraneoptera</taxon>
        <taxon>Hemiptera</taxon>
        <taxon>Sternorrhyncha</taxon>
        <taxon>Aphidomorpha</taxon>
        <taxon>Aphidoidea</taxon>
        <taxon>Aphididae</taxon>
        <taxon>Aphidini</taxon>
        <taxon>Aphis</taxon>
        <taxon>Aphis</taxon>
    </lineage>
</organism>
<keyword evidence="1" id="KW-0175">Coiled coil</keyword>
<gene>
    <name evidence="3" type="ORF">FWK35_00011740</name>
</gene>
<evidence type="ECO:0000313" key="4">
    <source>
        <dbReference type="Proteomes" id="UP000478052"/>
    </source>
</evidence>
<feature type="compositionally biased region" description="Low complexity" evidence="2">
    <location>
        <begin position="1154"/>
        <end position="1164"/>
    </location>
</feature>
<keyword evidence="4" id="KW-1185">Reference proteome</keyword>
<proteinExistence type="predicted"/>
<feature type="compositionally biased region" description="Basic and acidic residues" evidence="2">
    <location>
        <begin position="439"/>
        <end position="450"/>
    </location>
</feature>
<accession>A0A6G0YL47</accession>
<feature type="region of interest" description="Disordered" evidence="2">
    <location>
        <begin position="42"/>
        <end position="83"/>
    </location>
</feature>
<feature type="region of interest" description="Disordered" evidence="2">
    <location>
        <begin position="407"/>
        <end position="458"/>
    </location>
</feature>
<feature type="coiled-coil region" evidence="1">
    <location>
        <begin position="596"/>
        <end position="688"/>
    </location>
</feature>
<name>A0A6G0YL47_APHCR</name>
<evidence type="ECO:0000256" key="1">
    <source>
        <dbReference type="SAM" id="Coils"/>
    </source>
</evidence>
<feature type="compositionally biased region" description="Polar residues" evidence="2">
    <location>
        <begin position="62"/>
        <end position="83"/>
    </location>
</feature>
<evidence type="ECO:0000313" key="3">
    <source>
        <dbReference type="EMBL" id="KAF0757682.1"/>
    </source>
</evidence>
<feature type="region of interest" description="Disordered" evidence="2">
    <location>
        <begin position="1129"/>
        <end position="1164"/>
    </location>
</feature>
<dbReference type="OrthoDB" id="10036174at2759"/>
<comment type="caution">
    <text evidence="3">The sequence shown here is derived from an EMBL/GenBank/DDBJ whole genome shotgun (WGS) entry which is preliminary data.</text>
</comment>
<evidence type="ECO:0000256" key="2">
    <source>
        <dbReference type="SAM" id="MobiDB-lite"/>
    </source>
</evidence>
<feature type="region of interest" description="Disordered" evidence="2">
    <location>
        <begin position="1313"/>
        <end position="1369"/>
    </location>
</feature>
<feature type="coiled-coil region" evidence="1">
    <location>
        <begin position="993"/>
        <end position="1091"/>
    </location>
</feature>
<feature type="compositionally biased region" description="Basic and acidic residues" evidence="2">
    <location>
        <begin position="42"/>
        <end position="61"/>
    </location>
</feature>
<dbReference type="InterPro" id="IPR049885">
    <property type="entry name" value="MTCL1-3"/>
</dbReference>
<feature type="compositionally biased region" description="Low complexity" evidence="2">
    <location>
        <begin position="1255"/>
        <end position="1269"/>
    </location>
</feature>
<feature type="compositionally biased region" description="Basic and acidic residues" evidence="2">
    <location>
        <begin position="1236"/>
        <end position="1245"/>
    </location>
</feature>
<feature type="coiled-coil region" evidence="1">
    <location>
        <begin position="739"/>
        <end position="824"/>
    </location>
</feature>
<reference evidence="3 4" key="1">
    <citation type="submission" date="2019-08" db="EMBL/GenBank/DDBJ databases">
        <title>Whole genome of Aphis craccivora.</title>
        <authorList>
            <person name="Voronova N.V."/>
            <person name="Shulinski R.S."/>
            <person name="Bandarenka Y.V."/>
            <person name="Zhorov D.G."/>
            <person name="Warner D."/>
        </authorList>
    </citation>
    <scope>NUCLEOTIDE SEQUENCE [LARGE SCALE GENOMIC DNA]</scope>
    <source>
        <strain evidence="3">180601</strain>
        <tissue evidence="3">Whole Body</tissue>
    </source>
</reference>